<dbReference type="AlphaFoldDB" id="A0A161TBA4"/>
<reference evidence="3" key="1">
    <citation type="submission" date="2016-01" db="EMBL/GenBank/DDBJ databases">
        <title>Whole genome sequencing of Bhargavaea cecembensis T14.</title>
        <authorList>
            <person name="Hong K.W."/>
        </authorList>
    </citation>
    <scope>NUCLEOTIDE SEQUENCE [LARGE SCALE GENOMIC DNA]</scope>
    <source>
        <strain evidence="3">M19</strain>
    </source>
</reference>
<dbReference type="Pfam" id="PF14275">
    <property type="entry name" value="DUF4362"/>
    <property type="match status" value="1"/>
</dbReference>
<dbReference type="Proteomes" id="UP000076510">
    <property type="component" value="Unassembled WGS sequence"/>
</dbReference>
<evidence type="ECO:0000313" key="2">
    <source>
        <dbReference type="EMBL" id="KZE51083.1"/>
    </source>
</evidence>
<dbReference type="RefSeq" id="WP_063190991.1">
    <property type="nucleotide sequence ID" value="NZ_JBLGCT010000001.1"/>
</dbReference>
<proteinExistence type="predicted"/>
<evidence type="ECO:0000313" key="3">
    <source>
        <dbReference type="Proteomes" id="UP000076510"/>
    </source>
</evidence>
<name>A0A161TBA4_9BACI</name>
<evidence type="ECO:0000256" key="1">
    <source>
        <dbReference type="SAM" id="SignalP"/>
    </source>
</evidence>
<accession>A0A161TBA4</accession>
<dbReference type="InterPro" id="IPR025372">
    <property type="entry name" value="DUF4362"/>
</dbReference>
<sequence>MGMRYVALVMLLVSILCGCQRLATVEVVNNHGEIQNSEGLKTFAKNVKEGKSQVIDYVSYGIEGQRVVHTMDYTSKQIEVTHSVDGELIEEYVCGNFTITKGNDGEHYSLEGCDFEKDGKLQLAPVQ</sequence>
<comment type="caution">
    <text evidence="2">The sequence shown here is derived from an EMBL/GenBank/DDBJ whole genome shotgun (WGS) entry which is preliminary data.</text>
</comment>
<evidence type="ECO:0008006" key="4">
    <source>
        <dbReference type="Google" id="ProtNLM"/>
    </source>
</evidence>
<organism evidence="2 3">
    <name type="scientific">Rossellomorea marisflavi</name>
    <dbReference type="NCBI Taxonomy" id="189381"/>
    <lineage>
        <taxon>Bacteria</taxon>
        <taxon>Bacillati</taxon>
        <taxon>Bacillota</taxon>
        <taxon>Bacilli</taxon>
        <taxon>Bacillales</taxon>
        <taxon>Bacillaceae</taxon>
        <taxon>Rossellomorea</taxon>
    </lineage>
</organism>
<feature type="signal peptide" evidence="1">
    <location>
        <begin position="1"/>
        <end position="23"/>
    </location>
</feature>
<dbReference type="EMBL" id="LQQY01000009">
    <property type="protein sequence ID" value="KZE51083.1"/>
    <property type="molecule type" value="Genomic_DNA"/>
</dbReference>
<dbReference type="PROSITE" id="PS51257">
    <property type="entry name" value="PROKAR_LIPOPROTEIN"/>
    <property type="match status" value="1"/>
</dbReference>
<feature type="chain" id="PRO_5007827840" description="DUF4362 domain-containing protein" evidence="1">
    <location>
        <begin position="24"/>
        <end position="127"/>
    </location>
</feature>
<keyword evidence="1" id="KW-0732">Signal</keyword>
<gene>
    <name evidence="2" type="ORF">AV649_17105</name>
</gene>
<protein>
    <recommendedName>
        <fullName evidence="4">DUF4362 domain-containing protein</fullName>
    </recommendedName>
</protein>